<evidence type="ECO:0000313" key="2">
    <source>
        <dbReference type="EMBL" id="UPU36216.1"/>
    </source>
</evidence>
<keyword evidence="4" id="KW-1185">Reference proteome</keyword>
<proteinExistence type="predicted"/>
<dbReference type="Proteomes" id="UP000568888">
    <property type="component" value="Unassembled WGS sequence"/>
</dbReference>
<reference evidence="2" key="3">
    <citation type="submission" date="2022-04" db="EMBL/GenBank/DDBJ databases">
        <authorList>
            <person name="Liu G."/>
        </authorList>
    </citation>
    <scope>NUCLEOTIDE SEQUENCE</scope>
    <source>
        <strain evidence="2">RG22</strain>
    </source>
</reference>
<gene>
    <name evidence="1" type="ORF">GMPD_00900</name>
    <name evidence="2" type="ORF">M1B72_00510</name>
</gene>
<dbReference type="EMBL" id="CP096574">
    <property type="protein sequence ID" value="UPU36216.1"/>
    <property type="molecule type" value="Genomic_DNA"/>
</dbReference>
<evidence type="ECO:0000313" key="1">
    <source>
        <dbReference type="EMBL" id="GFO62171.1"/>
    </source>
</evidence>
<dbReference type="SUPFAM" id="SSF53335">
    <property type="entry name" value="S-adenosyl-L-methionine-dependent methyltransferases"/>
    <property type="match status" value="1"/>
</dbReference>
<name>A0A6V8MQ85_9BACT</name>
<dbReference type="Proteomes" id="UP000831485">
    <property type="component" value="Chromosome"/>
</dbReference>
<evidence type="ECO:0000313" key="4">
    <source>
        <dbReference type="Proteomes" id="UP000831485"/>
    </source>
</evidence>
<organism evidence="1 3">
    <name type="scientific">Geomonas paludis</name>
    <dbReference type="NCBI Taxonomy" id="2740185"/>
    <lineage>
        <taxon>Bacteria</taxon>
        <taxon>Pseudomonadati</taxon>
        <taxon>Thermodesulfobacteriota</taxon>
        <taxon>Desulfuromonadia</taxon>
        <taxon>Geobacterales</taxon>
        <taxon>Geobacteraceae</taxon>
        <taxon>Geomonas</taxon>
    </lineage>
</organism>
<dbReference type="RefSeq" id="WP_183343972.1">
    <property type="nucleotide sequence ID" value="NZ_BLXY01000001.1"/>
</dbReference>
<accession>A0A6V8MQ85</accession>
<dbReference type="Gene3D" id="3.40.50.150">
    <property type="entry name" value="Vaccinia Virus protein VP39"/>
    <property type="match status" value="1"/>
</dbReference>
<dbReference type="EMBL" id="BLXY01000001">
    <property type="protein sequence ID" value="GFO62171.1"/>
    <property type="molecule type" value="Genomic_DNA"/>
</dbReference>
<reference evidence="1" key="2">
    <citation type="journal article" date="2021" name="Int. J. Syst. Evol. Microbiol.">
        <title>Geomonas silvestris sp. nov., Geomonas paludis sp. nov. and Geomonas limicola sp. nov., isolated from terrestrial environments, and emended description of the genus Geomonas.</title>
        <authorList>
            <person name="Itoh H."/>
            <person name="Xu Z."/>
            <person name="Masuda Y."/>
            <person name="Ushijima N."/>
            <person name="Hayakawa C."/>
            <person name="Shiratori Y."/>
            <person name="Senoo K."/>
        </authorList>
    </citation>
    <scope>NUCLEOTIDE SEQUENCE</scope>
    <source>
        <strain evidence="1">Red736</strain>
    </source>
</reference>
<reference evidence="3" key="1">
    <citation type="submission" date="2020-06" db="EMBL/GenBank/DDBJ databases">
        <title>Draft genomic sequecing of Geomonas sp. Red736.</title>
        <authorList>
            <person name="Itoh H."/>
            <person name="Xu Z.X."/>
            <person name="Ushijima N."/>
            <person name="Masuda Y."/>
            <person name="Shiratori Y."/>
            <person name="Senoo K."/>
        </authorList>
    </citation>
    <scope>NUCLEOTIDE SEQUENCE [LARGE SCALE GENOMIC DNA]</scope>
    <source>
        <strain evidence="3">Red736</strain>
    </source>
</reference>
<sequence>MQLSFVPTTDASEIRLRLERLLIPGSLLDAALERRIERLSSEFAGYAASYPLPLWAPGLALSNEMRGLTEALFPLARPRALFELILRRGCRFVPLLPGSYLYSSASWLDLLQKLSPRLRSPDPAPMLRLIAEDGDARAAFLFALMLPQHFGGGFDRYREQYRWLAGWLGGQAGHSKGIRVLDAACGSGEGTYQAAQLVAEAGLGAASVVHGSTLEPIELFAAAHLHFPHDPEREREYRNRVQPVLGVDGGPSLEFYLDRVDAAPEREPYHLVLCNGLLGGPMLHEPVQLAAAFAGLAARLAPGGLLLAADRFHAGWRLRVPREALIASLRAAGLTPIEVPEGIAAIKP</sequence>
<protein>
    <submittedName>
        <fullName evidence="1">Chemotaxis protein CheR</fullName>
    </submittedName>
</protein>
<evidence type="ECO:0000313" key="3">
    <source>
        <dbReference type="Proteomes" id="UP000568888"/>
    </source>
</evidence>
<dbReference type="AlphaFoldDB" id="A0A6V8MQ85"/>
<dbReference type="InterPro" id="IPR029063">
    <property type="entry name" value="SAM-dependent_MTases_sf"/>
</dbReference>